<feature type="transmembrane region" description="Helical" evidence="5">
    <location>
        <begin position="150"/>
        <end position="169"/>
    </location>
</feature>
<evidence type="ECO:0000313" key="8">
    <source>
        <dbReference type="Proteomes" id="UP001476247"/>
    </source>
</evidence>
<evidence type="ECO:0000256" key="1">
    <source>
        <dbReference type="ARBA" id="ARBA00004308"/>
    </source>
</evidence>
<evidence type="ECO:0000259" key="6">
    <source>
        <dbReference type="Pfam" id="PF06398"/>
    </source>
</evidence>
<protein>
    <recommendedName>
        <fullName evidence="6">TECPR1-like DysF domain-containing protein</fullName>
    </recommendedName>
</protein>
<keyword evidence="2 5" id="KW-0812">Transmembrane</keyword>
<gene>
    <name evidence="7" type="ORF">HPULCUR_010852</name>
</gene>
<dbReference type="Pfam" id="PF06398">
    <property type="entry name" value="Pex24p"/>
    <property type="match status" value="1"/>
</dbReference>
<keyword evidence="8" id="KW-1185">Reference proteome</keyword>
<keyword evidence="4 5" id="KW-0472">Membrane</keyword>
<dbReference type="PANTHER" id="PTHR31679">
    <property type="entry name" value="PEROXISOMAL MEMBRANE PROTEIN PEX30-RELATED"/>
    <property type="match status" value="1"/>
</dbReference>
<keyword evidence="3 5" id="KW-1133">Transmembrane helix</keyword>
<feature type="transmembrane region" description="Helical" evidence="5">
    <location>
        <begin position="40"/>
        <end position="69"/>
    </location>
</feature>
<organism evidence="7 8">
    <name type="scientific">Helicostylum pulchrum</name>
    <dbReference type="NCBI Taxonomy" id="562976"/>
    <lineage>
        <taxon>Eukaryota</taxon>
        <taxon>Fungi</taxon>
        <taxon>Fungi incertae sedis</taxon>
        <taxon>Mucoromycota</taxon>
        <taxon>Mucoromycotina</taxon>
        <taxon>Mucoromycetes</taxon>
        <taxon>Mucorales</taxon>
        <taxon>Mucorineae</taxon>
        <taxon>Mucoraceae</taxon>
        <taxon>Helicostylum</taxon>
    </lineage>
</organism>
<evidence type="ECO:0000256" key="2">
    <source>
        <dbReference type="ARBA" id="ARBA00022692"/>
    </source>
</evidence>
<dbReference type="InterPro" id="IPR052646">
    <property type="entry name" value="Peroxisomal_PEX28-32"/>
</dbReference>
<dbReference type="EMBL" id="BAABUJ010000044">
    <property type="protein sequence ID" value="GAA5805336.1"/>
    <property type="molecule type" value="Genomic_DNA"/>
</dbReference>
<reference evidence="7 8" key="1">
    <citation type="submission" date="2024-04" db="EMBL/GenBank/DDBJ databases">
        <title>genome sequences of Mucor flavus KT1a and Helicostylum pulchrum KT1b strains isolation_sourced from the surface of a dry-aged beef.</title>
        <authorList>
            <person name="Toyotome T."/>
            <person name="Hosono M."/>
            <person name="Torimaru M."/>
            <person name="Fukuda K."/>
            <person name="Mikami N."/>
        </authorList>
    </citation>
    <scope>NUCLEOTIDE SEQUENCE [LARGE SCALE GENOMIC DNA]</scope>
    <source>
        <strain evidence="7 8">KT1b</strain>
    </source>
</reference>
<sequence>MSVKITLKYDSIKHHYTVLQPIIQLLRIIAWEKDYTRHSIILILLWTFFWFHTTLVAYTMPICIIIACYHENANQTSNDDNTKRQYSIEKLTDELNEIQSLLLPSIESKDRFRRRSLFVLNQTYYYQALLFTLAYSAWVILLNIFGVKKIIWSLGSFILIWNSPLAKVIRYSCHQAQFLFHQQPNKQIIKSTINPSSMTHTNDYLDRFYRFVIIEHQRWWLHCGWTSLLLPNERPKWSDQYLSKVPSIALFRLPPPTTKLDKLTNKSIQTAWKWISPEWQIDDNHNDVDTDGWEYGSWDWTNWNTKSSGLRVLTRRRHWVKSARLVKEEITNDNTALPINIKISNPSSSIFTSLSSEESFICTTPLPSPTSLHTKSISTFNQPVEPTLFSDHHSTIDSQIWLPR</sequence>
<evidence type="ECO:0000256" key="5">
    <source>
        <dbReference type="SAM" id="Phobius"/>
    </source>
</evidence>
<evidence type="ECO:0000313" key="7">
    <source>
        <dbReference type="EMBL" id="GAA5805336.1"/>
    </source>
</evidence>
<evidence type="ECO:0000256" key="4">
    <source>
        <dbReference type="ARBA" id="ARBA00023136"/>
    </source>
</evidence>
<dbReference type="Proteomes" id="UP001476247">
    <property type="component" value="Unassembled WGS sequence"/>
</dbReference>
<dbReference type="InterPro" id="IPR010482">
    <property type="entry name" value="TECPR1-like_DysF"/>
</dbReference>
<accession>A0ABP9YEF9</accession>
<comment type="caution">
    <text evidence="7">The sequence shown here is derived from an EMBL/GenBank/DDBJ whole genome shotgun (WGS) entry which is preliminary data.</text>
</comment>
<proteinExistence type="predicted"/>
<dbReference type="PANTHER" id="PTHR31679:SF2">
    <property type="entry name" value="PEROXISOMAL MEMBRANE PROTEIN PEX30-RELATED"/>
    <property type="match status" value="1"/>
</dbReference>
<evidence type="ECO:0000256" key="3">
    <source>
        <dbReference type="ARBA" id="ARBA00022989"/>
    </source>
</evidence>
<comment type="subcellular location">
    <subcellularLocation>
        <location evidence="1">Endomembrane system</location>
    </subcellularLocation>
</comment>
<feature type="domain" description="TECPR1-like DysF" evidence="6">
    <location>
        <begin position="13"/>
        <end position="321"/>
    </location>
</feature>
<feature type="transmembrane region" description="Helical" evidence="5">
    <location>
        <begin position="123"/>
        <end position="144"/>
    </location>
</feature>
<name>A0ABP9YEF9_9FUNG</name>